<evidence type="ECO:0000313" key="5">
    <source>
        <dbReference type="Proteomes" id="UP000450012"/>
    </source>
</evidence>
<gene>
    <name evidence="4" type="ORF">GTP45_21230</name>
</gene>
<dbReference type="SMART" id="SM00062">
    <property type="entry name" value="PBPb"/>
    <property type="match status" value="1"/>
</dbReference>
<keyword evidence="5" id="KW-1185">Reference proteome</keyword>
<dbReference type="EMBL" id="WWCK01000006">
    <property type="protein sequence ID" value="MYM69342.1"/>
    <property type="molecule type" value="Genomic_DNA"/>
</dbReference>
<dbReference type="AlphaFoldDB" id="A0A7X4GTE6"/>
<dbReference type="SUPFAM" id="SSF53850">
    <property type="entry name" value="Periplasmic binding protein-like II"/>
    <property type="match status" value="1"/>
</dbReference>
<feature type="domain" description="Solute-binding protein family 3/N-terminal" evidence="3">
    <location>
        <begin position="28"/>
        <end position="250"/>
    </location>
</feature>
<evidence type="ECO:0000259" key="3">
    <source>
        <dbReference type="SMART" id="SM00062"/>
    </source>
</evidence>
<dbReference type="PANTHER" id="PTHR35936">
    <property type="entry name" value="MEMBRANE-BOUND LYTIC MUREIN TRANSGLYCOSYLASE F"/>
    <property type="match status" value="1"/>
</dbReference>
<accession>A0A7X4GTE6</accession>
<evidence type="ECO:0000256" key="1">
    <source>
        <dbReference type="ARBA" id="ARBA00022729"/>
    </source>
</evidence>
<dbReference type="PANTHER" id="PTHR35936:SF19">
    <property type="entry name" value="AMINO-ACID-BINDING PROTEIN YXEM-RELATED"/>
    <property type="match status" value="1"/>
</dbReference>
<feature type="signal peptide" evidence="2">
    <location>
        <begin position="1"/>
        <end position="22"/>
    </location>
</feature>
<proteinExistence type="predicted"/>
<dbReference type="InterPro" id="IPR001638">
    <property type="entry name" value="Solute-binding_3/MltF_N"/>
</dbReference>
<dbReference type="Pfam" id="PF00497">
    <property type="entry name" value="SBP_bac_3"/>
    <property type="match status" value="1"/>
</dbReference>
<feature type="chain" id="PRO_5030793643" evidence="2">
    <location>
        <begin position="23"/>
        <end position="256"/>
    </location>
</feature>
<protein>
    <submittedName>
        <fullName evidence="4">Transporter substrate-binding domain-containing protein</fullName>
    </submittedName>
</protein>
<evidence type="ECO:0000313" key="4">
    <source>
        <dbReference type="EMBL" id="MYM69342.1"/>
    </source>
</evidence>
<keyword evidence="1 2" id="KW-0732">Signal</keyword>
<reference evidence="4 5" key="1">
    <citation type="submission" date="2019-12" db="EMBL/GenBank/DDBJ databases">
        <title>Novel species isolated from a subtropical stream in China.</title>
        <authorList>
            <person name="Lu H."/>
        </authorList>
    </citation>
    <scope>NUCLEOTIDE SEQUENCE [LARGE SCALE GENOMIC DNA]</scope>
    <source>
        <strain evidence="4 5">FT55W</strain>
    </source>
</reference>
<organism evidence="4 5">
    <name type="scientific">Duganella rivi</name>
    <dbReference type="NCBI Taxonomy" id="2666083"/>
    <lineage>
        <taxon>Bacteria</taxon>
        <taxon>Pseudomonadati</taxon>
        <taxon>Pseudomonadota</taxon>
        <taxon>Betaproteobacteria</taxon>
        <taxon>Burkholderiales</taxon>
        <taxon>Oxalobacteraceae</taxon>
        <taxon>Telluria group</taxon>
        <taxon>Duganella</taxon>
    </lineage>
</organism>
<dbReference type="Gene3D" id="3.40.190.10">
    <property type="entry name" value="Periplasmic binding protein-like II"/>
    <property type="match status" value="2"/>
</dbReference>
<name>A0A7X4GTE6_9BURK</name>
<comment type="caution">
    <text evidence="4">The sequence shown here is derived from an EMBL/GenBank/DDBJ whole genome shotgun (WGS) entry which is preliminary data.</text>
</comment>
<sequence length="256" mass="28172">MMKRVFAPCALAVLLHAAPAQAIDKTKEIPVLIAESIDPRGAPLPTPPIISAVVNLLAEETGLNLVIRAYPWRRAQVMAEQGEGLLYGAASTPERLRVFKFTKPVYDANQWLVSSAQAPLIFHRWDDLRDKVISIGVGGKYGPEFEARREKLFKIEQDAASTENRLKMLSTHRVDAVLLDSFRNPAQLSASLNCRFPGDHWVVSEKSVGFEPLLIAVPKSNQLSKLLPKLNSAITRLHNNGSMQKAVDSVANITGC</sequence>
<evidence type="ECO:0000256" key="2">
    <source>
        <dbReference type="SAM" id="SignalP"/>
    </source>
</evidence>
<dbReference type="Proteomes" id="UP000450012">
    <property type="component" value="Unassembled WGS sequence"/>
</dbReference>
<dbReference type="RefSeq" id="WP_161015844.1">
    <property type="nucleotide sequence ID" value="NZ_WWCK01000006.1"/>
</dbReference>